<dbReference type="Proteomes" id="UP000255233">
    <property type="component" value="Unassembled WGS sequence"/>
</dbReference>
<feature type="domain" description="Endonuclease GajA/Old nuclease/RecF-like AAA" evidence="2">
    <location>
        <begin position="1"/>
        <end position="219"/>
    </location>
</feature>
<dbReference type="RefSeq" id="WP_027291196.1">
    <property type="nucleotide sequence ID" value="NZ_UGVL01000001.1"/>
</dbReference>
<keyword evidence="1" id="KW-0175">Coiled coil</keyword>
<dbReference type="STRING" id="880526.GCA_000427365_01534"/>
<dbReference type="Pfam" id="PF20469">
    <property type="entry name" value="OLD-like_TOPRIM"/>
    <property type="match status" value="1"/>
</dbReference>
<dbReference type="EMBL" id="UGVL01000001">
    <property type="protein sequence ID" value="SUE35044.1"/>
    <property type="molecule type" value="Genomic_DNA"/>
</dbReference>
<dbReference type="GO" id="GO:0005524">
    <property type="term" value="F:ATP binding"/>
    <property type="evidence" value="ECO:0007669"/>
    <property type="project" value="InterPro"/>
</dbReference>
<name>A0A379MTJ7_9BACT</name>
<accession>A0A379MTJ7</accession>
<evidence type="ECO:0000259" key="4">
    <source>
        <dbReference type="Pfam" id="PF20469"/>
    </source>
</evidence>
<dbReference type="InterPro" id="IPR003959">
    <property type="entry name" value="ATPase_AAA_core"/>
</dbReference>
<protein>
    <submittedName>
        <fullName evidence="5">Recombination protein F</fullName>
    </submittedName>
</protein>
<dbReference type="InterPro" id="IPR041685">
    <property type="entry name" value="AAA_GajA/Old/RecF-like"/>
</dbReference>
<reference evidence="5 6" key="1">
    <citation type="submission" date="2018-06" db="EMBL/GenBank/DDBJ databases">
        <authorList>
            <consortium name="Pathogen Informatics"/>
            <person name="Doyle S."/>
        </authorList>
    </citation>
    <scope>NUCLEOTIDE SEQUENCE [LARGE SCALE GENOMIC DNA]</scope>
    <source>
        <strain evidence="5 6">NCTC11190</strain>
    </source>
</reference>
<feature type="coiled-coil region" evidence="1">
    <location>
        <begin position="187"/>
        <end position="214"/>
    </location>
</feature>
<dbReference type="Pfam" id="PF13175">
    <property type="entry name" value="AAA_15"/>
    <property type="match status" value="1"/>
</dbReference>
<organism evidence="5 6">
    <name type="scientific">Rikenella microfusus</name>
    <dbReference type="NCBI Taxonomy" id="28139"/>
    <lineage>
        <taxon>Bacteria</taxon>
        <taxon>Pseudomonadati</taxon>
        <taxon>Bacteroidota</taxon>
        <taxon>Bacteroidia</taxon>
        <taxon>Bacteroidales</taxon>
        <taxon>Rikenellaceae</taxon>
        <taxon>Rikenella</taxon>
    </lineage>
</organism>
<feature type="domain" description="ATPase AAA-type core" evidence="3">
    <location>
        <begin position="268"/>
        <end position="333"/>
    </location>
</feature>
<evidence type="ECO:0000259" key="2">
    <source>
        <dbReference type="Pfam" id="PF13175"/>
    </source>
</evidence>
<dbReference type="AlphaFoldDB" id="A0A379MTJ7"/>
<sequence length="694" mass="79520">MYLSRLRLWNFRKYCSGADNKPGVEVHFHEGLNVLIGENDSGKTAIIDAIRYVLRTQSGEYIQFDDKDFYQDEQGNRKDEFKIECVFDGLNEQDSGLFWEWLSWNEDKTRYLLKVWLYVKRKDNVILPKFSAGIEGQSERMDSEARDLLKVVYFKPLRDALTDMTHGYKSRLAQILGAHELFKTRKDEQGNNKKHKLETDYEDLKREIENFFKEGGNGEIITEEINNFLHTHFLLNGDPRHAQIKLTGGELSEILRLLDLIMEGNKSGLGSLNLLCIAAEMLLFNNQQKGLKLALVEELEAHLHPQYQLRLIDYISSQQKKEQFILTTHSITLASKIRLENLIVLKGNEVFPMSKEYTMMKPADYKFLERFLDATKSNLFFAKGLIMVEGDAENLLIPAIADIIDKPLNKYGVSIVNVGSTAYKRYVNIFKRRDNKSFGTVAVISDLDVRALEYYDDNSSDRKTPKYWLKDAVLAELKAVTEEVNYDSMASVFSSLSAFEKNVRANKTTGFGPIGETINRLKAVLTEEKKMPLNEDMLSIIRNEKVECIEHETNNEQIKIFLPKDWTLEYDIAGSGLFRLLAAAIRAANIEENGHEQEITDEILLDIWNKVKDDYPDGTSPTRKISYQIFAPLNEGTISKAITAQYLAGMIVGDLPPVKDNDVIKAEIKRIINTDEKLKYLKDAIEYATGHPNH</sequence>
<dbReference type="InterPro" id="IPR051396">
    <property type="entry name" value="Bact_Antivir_Def_Nuclease"/>
</dbReference>
<gene>
    <name evidence="5" type="ORF">NCTC11190_02286</name>
</gene>
<dbReference type="InterPro" id="IPR027417">
    <property type="entry name" value="P-loop_NTPase"/>
</dbReference>
<dbReference type="PANTHER" id="PTHR43581">
    <property type="entry name" value="ATP/GTP PHOSPHATASE"/>
    <property type="match status" value="1"/>
</dbReference>
<dbReference type="InterPro" id="IPR034139">
    <property type="entry name" value="TOPRIM_OLD"/>
</dbReference>
<dbReference type="Gene3D" id="3.40.50.300">
    <property type="entry name" value="P-loop containing nucleotide triphosphate hydrolases"/>
    <property type="match status" value="1"/>
</dbReference>
<feature type="domain" description="OLD protein-like TOPRIM" evidence="4">
    <location>
        <begin position="380"/>
        <end position="448"/>
    </location>
</feature>
<dbReference type="Pfam" id="PF13304">
    <property type="entry name" value="AAA_21"/>
    <property type="match status" value="1"/>
</dbReference>
<evidence type="ECO:0000313" key="5">
    <source>
        <dbReference type="EMBL" id="SUE35044.1"/>
    </source>
</evidence>
<evidence type="ECO:0000259" key="3">
    <source>
        <dbReference type="Pfam" id="PF13304"/>
    </source>
</evidence>
<dbReference type="CDD" id="cd01026">
    <property type="entry name" value="TOPRIM_OLD"/>
    <property type="match status" value="1"/>
</dbReference>
<dbReference type="PANTHER" id="PTHR43581:SF4">
    <property type="entry name" value="ATP_GTP PHOSPHATASE"/>
    <property type="match status" value="1"/>
</dbReference>
<keyword evidence="6" id="KW-1185">Reference proteome</keyword>
<dbReference type="OrthoDB" id="9792800at2"/>
<dbReference type="GO" id="GO:0016887">
    <property type="term" value="F:ATP hydrolysis activity"/>
    <property type="evidence" value="ECO:0007669"/>
    <property type="project" value="InterPro"/>
</dbReference>
<evidence type="ECO:0000256" key="1">
    <source>
        <dbReference type="SAM" id="Coils"/>
    </source>
</evidence>
<evidence type="ECO:0000313" key="6">
    <source>
        <dbReference type="Proteomes" id="UP000255233"/>
    </source>
</evidence>
<dbReference type="SUPFAM" id="SSF52540">
    <property type="entry name" value="P-loop containing nucleoside triphosphate hydrolases"/>
    <property type="match status" value="1"/>
</dbReference>
<proteinExistence type="predicted"/>